<dbReference type="Proteomes" id="UP000298493">
    <property type="component" value="Unassembled WGS sequence"/>
</dbReference>
<gene>
    <name evidence="2" type="ORF">E6O75_ATG04462</name>
</gene>
<reference evidence="2 3" key="1">
    <citation type="submission" date="2019-04" db="EMBL/GenBank/DDBJ databases">
        <title>High contiguity whole genome sequence and gene annotation resource for two Venturia nashicola isolates.</title>
        <authorList>
            <person name="Prokchorchik M."/>
            <person name="Won K."/>
            <person name="Lee Y."/>
            <person name="Choi E.D."/>
            <person name="Segonzac C."/>
            <person name="Sohn K.H."/>
        </authorList>
    </citation>
    <scope>NUCLEOTIDE SEQUENCE [LARGE SCALE GENOMIC DNA]</scope>
    <source>
        <strain evidence="2 3">PRI2</strain>
    </source>
</reference>
<dbReference type="InterPro" id="IPR011009">
    <property type="entry name" value="Kinase-like_dom_sf"/>
</dbReference>
<name>A0A4Z1P808_9PEZI</name>
<organism evidence="2 3">
    <name type="scientific">Venturia nashicola</name>
    <dbReference type="NCBI Taxonomy" id="86259"/>
    <lineage>
        <taxon>Eukaryota</taxon>
        <taxon>Fungi</taxon>
        <taxon>Dikarya</taxon>
        <taxon>Ascomycota</taxon>
        <taxon>Pezizomycotina</taxon>
        <taxon>Dothideomycetes</taxon>
        <taxon>Pleosporomycetidae</taxon>
        <taxon>Venturiales</taxon>
        <taxon>Venturiaceae</taxon>
        <taxon>Venturia</taxon>
    </lineage>
</organism>
<evidence type="ECO:0000313" key="3">
    <source>
        <dbReference type="Proteomes" id="UP000298493"/>
    </source>
</evidence>
<evidence type="ECO:0000256" key="1">
    <source>
        <dbReference type="SAM" id="MobiDB-lite"/>
    </source>
</evidence>
<accession>A0A4Z1P808</accession>
<dbReference type="EMBL" id="SNSC02000004">
    <property type="protein sequence ID" value="TID25257.1"/>
    <property type="molecule type" value="Genomic_DNA"/>
</dbReference>
<dbReference type="AlphaFoldDB" id="A0A4Z1P808"/>
<dbReference type="SUPFAM" id="SSF56112">
    <property type="entry name" value="Protein kinase-like (PK-like)"/>
    <property type="match status" value="1"/>
</dbReference>
<dbReference type="PANTHER" id="PTHR21310:SF37">
    <property type="entry name" value="AMINOGLYCOSIDE PHOSPHOTRANSFERASE DOMAIN-CONTAINING PROTEIN"/>
    <property type="match status" value="1"/>
</dbReference>
<feature type="compositionally biased region" description="Polar residues" evidence="1">
    <location>
        <begin position="21"/>
        <end position="33"/>
    </location>
</feature>
<evidence type="ECO:0008006" key="4">
    <source>
        <dbReference type="Google" id="ProtNLM"/>
    </source>
</evidence>
<dbReference type="Gene3D" id="3.90.1200.10">
    <property type="match status" value="1"/>
</dbReference>
<dbReference type="PANTHER" id="PTHR21310">
    <property type="entry name" value="AMINOGLYCOSIDE PHOSPHOTRANSFERASE-RELATED-RELATED"/>
    <property type="match status" value="1"/>
</dbReference>
<keyword evidence="3" id="KW-1185">Reference proteome</keyword>
<comment type="caution">
    <text evidence="2">The sequence shown here is derived from an EMBL/GenBank/DDBJ whole genome shotgun (WGS) entry which is preliminary data.</text>
</comment>
<feature type="region of interest" description="Disordered" evidence="1">
    <location>
        <begin position="21"/>
        <end position="73"/>
    </location>
</feature>
<evidence type="ECO:0000313" key="2">
    <source>
        <dbReference type="EMBL" id="TID25257.1"/>
    </source>
</evidence>
<sequence>MRVSTGFVLIQLWKSINTYGEPSSTAQNSIANNSHHDFPLRGTASTKKFRLNMPEDQTKEQREKEEQEKARLDKERRQTINNALMDDPKGMERLQETGRLSQTGKVFNILTHDGLGRVRRAKEQSRLHAVVATLSEVSQEWTHYLGFDLPQGFIITSFIEGVSLGDILCESGSRLIRKDVDRGDIEKIYRQVAQIHLKLSKLNFSRIGSPSKSSNSKNIAHICSRPLTWKAHEILSSQTASFSSTTDYFKYVADQDLQHLYKQSNSVDDENDARKKYAYWNAFKALVPCLVSAEHEKGPFKLICDDFGPANMIVDNAQNLNIVAVIDWEWTYTGPYQLFWSPPRWLLIQPPNSWEDSDERLSIYHRYLELYIRILGEEEVRVLGADIHPEERPSKMMRQFRANGWMWFHHIIWGGFNGPTHIPFKELQASTADFDRLVAEVPQEDIDDFVKTKIDHLDWIRKHCHYE</sequence>
<protein>
    <recommendedName>
        <fullName evidence="4">Aminoglycoside phosphotransferase domain-containing protein</fullName>
    </recommendedName>
</protein>
<proteinExistence type="predicted"/>
<dbReference type="InterPro" id="IPR051678">
    <property type="entry name" value="AGP_Transferase"/>
</dbReference>
<feature type="compositionally biased region" description="Basic and acidic residues" evidence="1">
    <location>
        <begin position="56"/>
        <end position="73"/>
    </location>
</feature>